<sequence>MVMPFGLPRPLDAIGTVAAIGTGIVSTTIHDAVETVETVAAVGTGIVSTTVHDTVDAVETVTAIGTAIASTTVHDAVDLGAQLATLPYMGKRNLPTTYHDVLEYSVEGYKQMRHLLDWFFDIAEFQPSSPPVNTVGDLVTTAVNEANLAIKRVRYTWAHNGDFPPHLLIVPVGQFAHDSIHLFKFTRLFDTVKTLFPFIPDFDFFKSMAPPSFANMQYLFTRNKLLHYSPFKPLGGNMYTAENVGLREDWFTDAVFAQQQFTGPETKGIIPPPSSSPAQLTSSTFKTAATLGKRRA</sequence>
<evidence type="ECO:0000313" key="2">
    <source>
        <dbReference type="Proteomes" id="UP001148786"/>
    </source>
</evidence>
<accession>A0A9W8JLE0</accession>
<reference evidence="1" key="1">
    <citation type="submission" date="2022-07" db="EMBL/GenBank/DDBJ databases">
        <title>Genome Sequence of Agrocybe chaxingu.</title>
        <authorList>
            <person name="Buettner E."/>
        </authorList>
    </citation>
    <scope>NUCLEOTIDE SEQUENCE</scope>
    <source>
        <strain evidence="1">MP-N11</strain>
    </source>
</reference>
<protein>
    <submittedName>
        <fullName evidence="1">Uncharacterized protein</fullName>
    </submittedName>
</protein>
<dbReference type="AlphaFoldDB" id="A0A9W8JLE0"/>
<organism evidence="1 2">
    <name type="scientific">Agrocybe chaxingu</name>
    <dbReference type="NCBI Taxonomy" id="84603"/>
    <lineage>
        <taxon>Eukaryota</taxon>
        <taxon>Fungi</taxon>
        <taxon>Dikarya</taxon>
        <taxon>Basidiomycota</taxon>
        <taxon>Agaricomycotina</taxon>
        <taxon>Agaricomycetes</taxon>
        <taxon>Agaricomycetidae</taxon>
        <taxon>Agaricales</taxon>
        <taxon>Agaricineae</taxon>
        <taxon>Strophariaceae</taxon>
        <taxon>Agrocybe</taxon>
    </lineage>
</organism>
<name>A0A9W8JLE0_9AGAR</name>
<evidence type="ECO:0000313" key="1">
    <source>
        <dbReference type="EMBL" id="KAJ3487338.1"/>
    </source>
</evidence>
<gene>
    <name evidence="1" type="ORF">NLJ89_g11722</name>
</gene>
<comment type="caution">
    <text evidence="1">The sequence shown here is derived from an EMBL/GenBank/DDBJ whole genome shotgun (WGS) entry which is preliminary data.</text>
</comment>
<proteinExistence type="predicted"/>
<keyword evidence="2" id="KW-1185">Reference proteome</keyword>
<dbReference type="EMBL" id="JANKHO010002954">
    <property type="protein sequence ID" value="KAJ3487338.1"/>
    <property type="molecule type" value="Genomic_DNA"/>
</dbReference>
<dbReference type="Proteomes" id="UP001148786">
    <property type="component" value="Unassembled WGS sequence"/>
</dbReference>